<dbReference type="EMBL" id="CP044331">
    <property type="protein sequence ID" value="QGM97140.1"/>
    <property type="molecule type" value="Genomic_DNA"/>
</dbReference>
<gene>
    <name evidence="2" type="ORF">F7D14_06375</name>
</gene>
<evidence type="ECO:0000313" key="3">
    <source>
        <dbReference type="Proteomes" id="UP000422569"/>
    </source>
</evidence>
<dbReference type="KEGG" id="mpar:F7D14_06375"/>
<feature type="chain" id="PRO_5025388387" evidence="1">
    <location>
        <begin position="20"/>
        <end position="306"/>
    </location>
</feature>
<protein>
    <submittedName>
        <fullName evidence="2">SH3 domain-containing protein</fullName>
    </submittedName>
</protein>
<proteinExistence type="predicted"/>
<keyword evidence="3" id="KW-1185">Reference proteome</keyword>
<dbReference type="RefSeq" id="WP_016920168.1">
    <property type="nucleotide sequence ID" value="NZ_CP044331.1"/>
</dbReference>
<name>A0A6B8M8V0_9HYPH</name>
<evidence type="ECO:0000313" key="2">
    <source>
        <dbReference type="EMBL" id="QGM97140.1"/>
    </source>
</evidence>
<dbReference type="Gene3D" id="2.30.30.40">
    <property type="entry name" value="SH3 Domains"/>
    <property type="match status" value="1"/>
</dbReference>
<evidence type="ECO:0000256" key="1">
    <source>
        <dbReference type="SAM" id="SignalP"/>
    </source>
</evidence>
<dbReference type="AlphaFoldDB" id="A0A6B8M8V0"/>
<sequence length="306" mass="32473">MKNAALATILILHAPAAFAEPASKDERALLCKAIEKATEEEAADSAVDDKACLANGAIQSTALADGKREIKGKIGLPPAFHDELRRDLCAADHEEKRRRARSMRMIRKTLLAAACLLPLFGSGAKAAPNGLPPGVEACNLGAWSNDADPKGLNVRAEPSTEAAILGVAPPPHKFPDDTYKSEFSVIGYRDGWFLVEKIETPGKGYVDTPYPRSAPQPFRGRGWVRATMIGAAYAYNGLPPGRLYSAPNDNAAAHRAKAKDGDDGVAIGDSPKAILACSGEWAQVETAAGERGWVKALCSNQVTNCN</sequence>
<accession>A0A6B8M8V0</accession>
<organism evidence="2 3">
    <name type="scientific">Methylocystis parvus</name>
    <dbReference type="NCBI Taxonomy" id="134"/>
    <lineage>
        <taxon>Bacteria</taxon>
        <taxon>Pseudomonadati</taxon>
        <taxon>Pseudomonadota</taxon>
        <taxon>Alphaproteobacteria</taxon>
        <taxon>Hyphomicrobiales</taxon>
        <taxon>Methylocystaceae</taxon>
        <taxon>Methylocystis</taxon>
    </lineage>
</organism>
<reference evidence="2 3" key="1">
    <citation type="submission" date="2019-09" db="EMBL/GenBank/DDBJ databases">
        <title>Isolation and complete genome sequencing of Methylocystis species.</title>
        <authorList>
            <person name="Rumah B.L."/>
            <person name="Stead C.E."/>
            <person name="Stevens B.C."/>
            <person name="Minton N.P."/>
            <person name="Grosse-Honebrink A."/>
            <person name="Zhang Y."/>
        </authorList>
    </citation>
    <scope>NUCLEOTIDE SEQUENCE [LARGE SCALE GENOMIC DNA]</scope>
    <source>
        <strain evidence="2 3">BRCS2</strain>
    </source>
</reference>
<keyword evidence="1" id="KW-0732">Signal</keyword>
<feature type="signal peptide" evidence="1">
    <location>
        <begin position="1"/>
        <end position="19"/>
    </location>
</feature>
<dbReference type="Proteomes" id="UP000422569">
    <property type="component" value="Chromosome"/>
</dbReference>